<keyword evidence="4" id="KW-1185">Reference proteome</keyword>
<sequence>MLLQKHSAHIDLVLSDIRMPGKMSGVDLANRVSLEWPHIGIILTSGYEAPAMVGLVKPTVFLPKP</sequence>
<dbReference type="SUPFAM" id="SSF52172">
    <property type="entry name" value="CheY-like"/>
    <property type="match status" value="1"/>
</dbReference>
<reference evidence="4" key="1">
    <citation type="journal article" date="2019" name="Int. J. Syst. Evol. Microbiol.">
        <title>The Global Catalogue of Microorganisms (GCM) 10K type strain sequencing project: providing services to taxonomists for standard genome sequencing and annotation.</title>
        <authorList>
            <consortium name="The Broad Institute Genomics Platform"/>
            <consortium name="The Broad Institute Genome Sequencing Center for Infectious Disease"/>
            <person name="Wu L."/>
            <person name="Ma J."/>
        </authorList>
    </citation>
    <scope>NUCLEOTIDE SEQUENCE [LARGE SCALE GENOMIC DNA]</scope>
    <source>
        <strain evidence="4">JCM 13501</strain>
    </source>
</reference>
<dbReference type="Gene3D" id="3.40.50.2300">
    <property type="match status" value="1"/>
</dbReference>
<organism evidence="3 4">
    <name type="scientific">Pseudomonas asuensis</name>
    <dbReference type="NCBI Taxonomy" id="1825787"/>
    <lineage>
        <taxon>Bacteria</taxon>
        <taxon>Pseudomonadati</taxon>
        <taxon>Pseudomonadota</taxon>
        <taxon>Gammaproteobacteria</taxon>
        <taxon>Pseudomonadales</taxon>
        <taxon>Pseudomonadaceae</taxon>
        <taxon>Pseudomonas</taxon>
    </lineage>
</organism>
<dbReference type="PROSITE" id="PS50110">
    <property type="entry name" value="RESPONSE_REGULATORY"/>
    <property type="match status" value="1"/>
</dbReference>
<protein>
    <recommendedName>
        <fullName evidence="2">Response regulatory domain-containing protein</fullName>
    </recommendedName>
</protein>
<accession>A0ABQ2H463</accession>
<comment type="caution">
    <text evidence="3">The sequence shown here is derived from an EMBL/GenBank/DDBJ whole genome shotgun (WGS) entry which is preliminary data.</text>
</comment>
<name>A0ABQ2H463_9PSED</name>
<dbReference type="RefSeq" id="WP_188868441.1">
    <property type="nucleotide sequence ID" value="NZ_BMNW01000016.1"/>
</dbReference>
<dbReference type="Pfam" id="PF00072">
    <property type="entry name" value="Response_reg"/>
    <property type="match status" value="1"/>
</dbReference>
<proteinExistence type="predicted"/>
<keyword evidence="1" id="KW-0597">Phosphoprotein</keyword>
<evidence type="ECO:0000313" key="4">
    <source>
        <dbReference type="Proteomes" id="UP000616499"/>
    </source>
</evidence>
<feature type="modified residue" description="4-aspartylphosphate" evidence="1">
    <location>
        <position position="16"/>
    </location>
</feature>
<dbReference type="InterPro" id="IPR001789">
    <property type="entry name" value="Sig_transdc_resp-reg_receiver"/>
</dbReference>
<evidence type="ECO:0000259" key="2">
    <source>
        <dbReference type="PROSITE" id="PS50110"/>
    </source>
</evidence>
<gene>
    <name evidence="3" type="ORF">GCM10009425_45530</name>
</gene>
<evidence type="ECO:0000256" key="1">
    <source>
        <dbReference type="PROSITE-ProRule" id="PRU00169"/>
    </source>
</evidence>
<feature type="domain" description="Response regulatory" evidence="2">
    <location>
        <begin position="1"/>
        <end position="65"/>
    </location>
</feature>
<dbReference type="Proteomes" id="UP000616499">
    <property type="component" value="Unassembled WGS sequence"/>
</dbReference>
<evidence type="ECO:0000313" key="3">
    <source>
        <dbReference type="EMBL" id="GGM29856.1"/>
    </source>
</evidence>
<dbReference type="InterPro" id="IPR011006">
    <property type="entry name" value="CheY-like_superfamily"/>
</dbReference>
<dbReference type="EMBL" id="BMNW01000016">
    <property type="protein sequence ID" value="GGM29856.1"/>
    <property type="molecule type" value="Genomic_DNA"/>
</dbReference>